<dbReference type="KEGG" id="dsc:ABOD76_15365"/>
<dbReference type="SUPFAM" id="SSF54427">
    <property type="entry name" value="NTF2-like"/>
    <property type="match status" value="1"/>
</dbReference>
<dbReference type="EMBL" id="CP158299">
    <property type="protein sequence ID" value="XBV84808.1"/>
    <property type="molecule type" value="Genomic_DNA"/>
</dbReference>
<dbReference type="InterPro" id="IPR023006">
    <property type="entry name" value="YchJ-like"/>
</dbReference>
<name>A0AAU7U8M2_9DEIO</name>
<dbReference type="HAMAP" id="MF_00612">
    <property type="entry name" value="UPF0225"/>
    <property type="match status" value="1"/>
</dbReference>
<comment type="similarity">
    <text evidence="1 2">Belongs to the UPF0225 family.</text>
</comment>
<dbReference type="InterPro" id="IPR004027">
    <property type="entry name" value="SEC_C_motif"/>
</dbReference>
<accession>A0AAU7U8M2</accession>
<dbReference type="RefSeq" id="WP_350242845.1">
    <property type="nucleotide sequence ID" value="NZ_CP158299.1"/>
</dbReference>
<sequence length="130" mass="14606">MARPPHLCPCGSQRPYRRCCLPRHDGTGPAPTAEALMRSRYSAYALQLAPYLLASWHPRTRPTTLDLNDGTVWLGLQVQACQAGGPHDDQGRVTFAARFRQHGQQHTLRERSHFVRLEGAWVYLDGETDG</sequence>
<dbReference type="Pfam" id="PF17775">
    <property type="entry name" value="YchJ_M-like"/>
    <property type="match status" value="1"/>
</dbReference>
<dbReference type="AlphaFoldDB" id="A0AAU7U8M2"/>
<dbReference type="InterPro" id="IPR048469">
    <property type="entry name" value="YchJ-like_M"/>
</dbReference>
<gene>
    <name evidence="4" type="ORF">ABOD76_15365</name>
</gene>
<dbReference type="Pfam" id="PF02810">
    <property type="entry name" value="SEC-C"/>
    <property type="match status" value="1"/>
</dbReference>
<evidence type="ECO:0000256" key="2">
    <source>
        <dbReference type="HAMAP-Rule" id="MF_00612"/>
    </source>
</evidence>
<proteinExistence type="inferred from homology"/>
<dbReference type="Gene3D" id="3.10.450.50">
    <property type="match status" value="1"/>
</dbReference>
<feature type="domain" description="YchJ-like middle NTF2-like" evidence="3">
    <location>
        <begin position="32"/>
        <end position="126"/>
    </location>
</feature>
<evidence type="ECO:0000256" key="1">
    <source>
        <dbReference type="ARBA" id="ARBA00010839"/>
    </source>
</evidence>
<reference evidence="4" key="1">
    <citation type="submission" date="2024-06" db="EMBL/GenBank/DDBJ databases">
        <title>Draft Genome Sequence of Deinococcus sonorensis Type Strain KR-87, a Biofilm Producing Representative of the Genus Deinococcus.</title>
        <authorList>
            <person name="Boren L.S."/>
            <person name="Grosso R.A."/>
            <person name="Hugenberg-Cox A.N."/>
            <person name="Hill J.T.E."/>
            <person name="Albert C.M."/>
            <person name="Tuohy J.M."/>
        </authorList>
    </citation>
    <scope>NUCLEOTIDE SEQUENCE</scope>
    <source>
        <strain evidence="4">KR-87</strain>
    </source>
</reference>
<dbReference type="InterPro" id="IPR032710">
    <property type="entry name" value="NTF2-like_dom_sf"/>
</dbReference>
<evidence type="ECO:0000259" key="3">
    <source>
        <dbReference type="Pfam" id="PF17775"/>
    </source>
</evidence>
<evidence type="ECO:0000313" key="4">
    <source>
        <dbReference type="EMBL" id="XBV84808.1"/>
    </source>
</evidence>
<protein>
    <recommendedName>
        <fullName evidence="2">UPF0225 protein ABOD76_15365</fullName>
    </recommendedName>
</protein>
<organism evidence="4">
    <name type="scientific">Deinococcus sonorensis KR-87</name>
    <dbReference type="NCBI Taxonomy" id="694439"/>
    <lineage>
        <taxon>Bacteria</taxon>
        <taxon>Thermotogati</taxon>
        <taxon>Deinococcota</taxon>
        <taxon>Deinococci</taxon>
        <taxon>Deinococcales</taxon>
        <taxon>Deinococcaceae</taxon>
        <taxon>Deinococcus</taxon>
    </lineage>
</organism>